<dbReference type="InterPro" id="IPR000271">
    <property type="entry name" value="Ribosomal_bL34"/>
</dbReference>
<keyword evidence="3 5" id="KW-0687">Ribonucleoprotein</keyword>
<dbReference type="Proteomes" id="UP000443582">
    <property type="component" value="Unassembled WGS sequence"/>
</dbReference>
<comment type="similarity">
    <text evidence="1 5">Belongs to the bacterial ribosomal protein bL34 family.</text>
</comment>
<evidence type="ECO:0000313" key="6">
    <source>
        <dbReference type="EMBL" id="RZF23053.1"/>
    </source>
</evidence>
<proteinExistence type="inferred from homology"/>
<evidence type="ECO:0000256" key="2">
    <source>
        <dbReference type="ARBA" id="ARBA00022980"/>
    </source>
</evidence>
<dbReference type="PANTHER" id="PTHR14503:SF4">
    <property type="entry name" value="LARGE RIBOSOMAL SUBUNIT PROTEIN BL34M"/>
    <property type="match status" value="1"/>
</dbReference>
<dbReference type="Pfam" id="PF00468">
    <property type="entry name" value="Ribosomal_L34"/>
    <property type="match status" value="1"/>
</dbReference>
<reference evidence="7" key="1">
    <citation type="journal article" date="2019" name="Int. J. Syst. Evol. Microbiol.">
        <title>Halobacteriovorax valvorus sp. nov., a novel prokaryotic predator isolated from coastal seawater of China.</title>
        <authorList>
            <person name="Chen M.-X."/>
        </authorList>
    </citation>
    <scope>NUCLEOTIDE SEQUENCE [LARGE SCALE GENOMIC DNA]</scope>
    <source>
        <strain evidence="7">BL9</strain>
    </source>
</reference>
<dbReference type="GO" id="GO:0005840">
    <property type="term" value="C:ribosome"/>
    <property type="evidence" value="ECO:0007669"/>
    <property type="project" value="UniProtKB-KW"/>
</dbReference>
<dbReference type="HAMAP" id="MF_00391">
    <property type="entry name" value="Ribosomal_bL34"/>
    <property type="match status" value="1"/>
</dbReference>
<protein>
    <recommendedName>
        <fullName evidence="4 5">Large ribosomal subunit protein bL34</fullName>
    </recommendedName>
</protein>
<accession>A0ABY0IJB4</accession>
<keyword evidence="7" id="KW-1185">Reference proteome</keyword>
<evidence type="ECO:0000256" key="4">
    <source>
        <dbReference type="ARBA" id="ARBA00035177"/>
    </source>
</evidence>
<evidence type="ECO:0000313" key="7">
    <source>
        <dbReference type="Proteomes" id="UP000443582"/>
    </source>
</evidence>
<dbReference type="NCBIfam" id="TIGR01030">
    <property type="entry name" value="rpmH_bact"/>
    <property type="match status" value="1"/>
</dbReference>
<dbReference type="Gene3D" id="1.10.287.3980">
    <property type="match status" value="1"/>
</dbReference>
<dbReference type="EMBL" id="QDKL01000001">
    <property type="protein sequence ID" value="RZF23053.1"/>
    <property type="molecule type" value="Genomic_DNA"/>
</dbReference>
<organism evidence="6 7">
    <name type="scientific">Halobacteriovorax vibrionivorans</name>
    <dbReference type="NCBI Taxonomy" id="2152716"/>
    <lineage>
        <taxon>Bacteria</taxon>
        <taxon>Pseudomonadati</taxon>
        <taxon>Bdellovibrionota</taxon>
        <taxon>Bacteriovoracia</taxon>
        <taxon>Bacteriovoracales</taxon>
        <taxon>Halobacteriovoraceae</taxon>
        <taxon>Halobacteriovorax</taxon>
    </lineage>
</organism>
<evidence type="ECO:0000256" key="1">
    <source>
        <dbReference type="ARBA" id="ARBA00010111"/>
    </source>
</evidence>
<gene>
    <name evidence="5" type="primary">rpmH</name>
    <name evidence="6" type="ORF">DAY19_04585</name>
</gene>
<name>A0ABY0IJB4_9BACT</name>
<keyword evidence="2 5" id="KW-0689">Ribosomal protein</keyword>
<comment type="caution">
    <text evidence="6">The sequence shown here is derived from an EMBL/GenBank/DDBJ whole genome shotgun (WGS) entry which is preliminary data.</text>
</comment>
<dbReference type="PROSITE" id="PS00784">
    <property type="entry name" value="RIBOSOMAL_L34"/>
    <property type="match status" value="1"/>
</dbReference>
<evidence type="ECO:0000256" key="5">
    <source>
        <dbReference type="HAMAP-Rule" id="MF_00391"/>
    </source>
</evidence>
<dbReference type="RefSeq" id="WP_103218603.1">
    <property type="nucleotide sequence ID" value="NZ_QDKL01000001.1"/>
</dbReference>
<dbReference type="PANTHER" id="PTHR14503">
    <property type="entry name" value="MITOCHONDRIAL RIBOSOMAL PROTEIN 34 FAMILY MEMBER"/>
    <property type="match status" value="1"/>
</dbReference>
<sequence length="50" mass="5916">MSKRTWQPKRKKRMRVHGFLKRMETAGGRNVIKARRAKGRKQLTVSHGKK</sequence>
<evidence type="ECO:0000256" key="3">
    <source>
        <dbReference type="ARBA" id="ARBA00023274"/>
    </source>
</evidence>
<dbReference type="InterPro" id="IPR020939">
    <property type="entry name" value="Ribosomal_bL34_CS"/>
</dbReference>